<protein>
    <submittedName>
        <fullName evidence="2">Uncharacterized protein</fullName>
    </submittedName>
</protein>
<evidence type="ECO:0000313" key="3">
    <source>
        <dbReference type="Proteomes" id="UP000663848"/>
    </source>
</evidence>
<dbReference type="EMBL" id="CAJOBP010053545">
    <property type="protein sequence ID" value="CAF4822883.1"/>
    <property type="molecule type" value="Genomic_DNA"/>
</dbReference>
<accession>A0A822GFQ3</accession>
<keyword evidence="4" id="KW-1185">Reference proteome</keyword>
<proteinExistence type="predicted"/>
<evidence type="ECO:0000313" key="1">
    <source>
        <dbReference type="EMBL" id="CAF4822883.1"/>
    </source>
</evidence>
<organism evidence="2 3">
    <name type="scientific">Rotaria socialis</name>
    <dbReference type="NCBI Taxonomy" id="392032"/>
    <lineage>
        <taxon>Eukaryota</taxon>
        <taxon>Metazoa</taxon>
        <taxon>Spiralia</taxon>
        <taxon>Gnathifera</taxon>
        <taxon>Rotifera</taxon>
        <taxon>Eurotatoria</taxon>
        <taxon>Bdelloidea</taxon>
        <taxon>Philodinida</taxon>
        <taxon>Philodinidae</taxon>
        <taxon>Rotaria</taxon>
    </lineage>
</organism>
<comment type="caution">
    <text evidence="2">The sequence shown here is derived from an EMBL/GenBank/DDBJ whole genome shotgun (WGS) entry which is preliminary data.</text>
</comment>
<dbReference type="Proteomes" id="UP000663848">
    <property type="component" value="Unassembled WGS sequence"/>
</dbReference>
<dbReference type="EMBL" id="CAJOBR010100637">
    <property type="protein sequence ID" value="CAF5152276.1"/>
    <property type="molecule type" value="Genomic_DNA"/>
</dbReference>
<dbReference type="Proteomes" id="UP000663873">
    <property type="component" value="Unassembled WGS sequence"/>
</dbReference>
<evidence type="ECO:0000313" key="2">
    <source>
        <dbReference type="EMBL" id="CAF5152276.1"/>
    </source>
</evidence>
<name>A0A822GFQ3_9BILA</name>
<dbReference type="AlphaFoldDB" id="A0A822GFQ3"/>
<gene>
    <name evidence="2" type="ORF">QYT958_LOCUS48670</name>
    <name evidence="1" type="ORF">UJA718_LOCUS42241</name>
</gene>
<sequence>MDYLKQADTGECKGYVTYRQE</sequence>
<reference evidence="2" key="1">
    <citation type="submission" date="2021-02" db="EMBL/GenBank/DDBJ databases">
        <authorList>
            <person name="Nowell W R."/>
        </authorList>
    </citation>
    <scope>NUCLEOTIDE SEQUENCE</scope>
</reference>
<evidence type="ECO:0000313" key="4">
    <source>
        <dbReference type="Proteomes" id="UP000663873"/>
    </source>
</evidence>
<feature type="non-terminal residue" evidence="2">
    <location>
        <position position="1"/>
    </location>
</feature>